<evidence type="ECO:0000313" key="3">
    <source>
        <dbReference type="EMBL" id="MFB9554393.1"/>
    </source>
</evidence>
<dbReference type="EMBL" id="JBHMCT010000007">
    <property type="protein sequence ID" value="MFB9554393.1"/>
    <property type="molecule type" value="Genomic_DNA"/>
</dbReference>
<feature type="region of interest" description="Disordered" evidence="1">
    <location>
        <begin position="1"/>
        <end position="33"/>
    </location>
</feature>
<evidence type="ECO:0000256" key="2">
    <source>
        <dbReference type="SAM" id="Phobius"/>
    </source>
</evidence>
<keyword evidence="2" id="KW-0812">Transmembrane</keyword>
<dbReference type="Proteomes" id="UP001589716">
    <property type="component" value="Unassembled WGS sequence"/>
</dbReference>
<dbReference type="RefSeq" id="WP_345486996.1">
    <property type="nucleotide sequence ID" value="NZ_BAAAWU010000001.1"/>
</dbReference>
<keyword evidence="2" id="KW-0472">Membrane</keyword>
<feature type="transmembrane region" description="Helical" evidence="2">
    <location>
        <begin position="96"/>
        <end position="113"/>
    </location>
</feature>
<gene>
    <name evidence="3" type="ORF">ACFFTP_09340</name>
</gene>
<name>A0ABV5QNF5_9ACTN</name>
<feature type="compositionally biased region" description="Low complexity" evidence="1">
    <location>
        <begin position="21"/>
        <end position="33"/>
    </location>
</feature>
<reference evidence="3 4" key="1">
    <citation type="submission" date="2024-09" db="EMBL/GenBank/DDBJ databases">
        <authorList>
            <person name="Sun Q."/>
            <person name="Mori K."/>
        </authorList>
    </citation>
    <scope>NUCLEOTIDE SEQUENCE [LARGE SCALE GENOMIC DNA]</scope>
    <source>
        <strain evidence="3 4">JCM 4414</strain>
    </source>
</reference>
<accession>A0ABV5QNF5</accession>
<keyword evidence="2" id="KW-1133">Transmembrane helix</keyword>
<feature type="transmembrane region" description="Helical" evidence="2">
    <location>
        <begin position="66"/>
        <end position="84"/>
    </location>
</feature>
<keyword evidence="4" id="KW-1185">Reference proteome</keyword>
<evidence type="ECO:0000313" key="4">
    <source>
        <dbReference type="Proteomes" id="UP001589716"/>
    </source>
</evidence>
<evidence type="ECO:0000256" key="1">
    <source>
        <dbReference type="SAM" id="MobiDB-lite"/>
    </source>
</evidence>
<protein>
    <recommendedName>
        <fullName evidence="5">Integral membrane protein</fullName>
    </recommendedName>
</protein>
<evidence type="ECO:0008006" key="5">
    <source>
        <dbReference type="Google" id="ProtNLM"/>
    </source>
</evidence>
<feature type="transmembrane region" description="Helical" evidence="2">
    <location>
        <begin position="36"/>
        <end position="54"/>
    </location>
</feature>
<feature type="transmembrane region" description="Helical" evidence="2">
    <location>
        <begin position="119"/>
        <end position="141"/>
    </location>
</feature>
<comment type="caution">
    <text evidence="3">The sequence shown here is derived from an EMBL/GenBank/DDBJ whole genome shotgun (WGS) entry which is preliminary data.</text>
</comment>
<organism evidence="3 4">
    <name type="scientific">Streptomyces roseoviridis</name>
    <dbReference type="NCBI Taxonomy" id="67361"/>
    <lineage>
        <taxon>Bacteria</taxon>
        <taxon>Bacillati</taxon>
        <taxon>Actinomycetota</taxon>
        <taxon>Actinomycetes</taxon>
        <taxon>Kitasatosporales</taxon>
        <taxon>Streptomycetaceae</taxon>
        <taxon>Streptomyces</taxon>
    </lineage>
</organism>
<sequence>MAAHAAVPARRERRRHGRGQPGQSGQPGQQRLSSRGWGLPLALGIVYGLYAPTVVRHGGEPSWGQFWLGVVSGLVLALAVHGLRRYGRALPRELRAAAWGGLAGIAIGFLFSLSDASVYAATVLGLVVAAAVSAAAFYLFYTHEDAAGRPAPY</sequence>
<proteinExistence type="predicted"/>